<feature type="transmembrane region" description="Helical" evidence="10">
    <location>
        <begin position="159"/>
        <end position="176"/>
    </location>
</feature>
<dbReference type="InterPro" id="IPR012932">
    <property type="entry name" value="VKOR"/>
</dbReference>
<proteinExistence type="inferred from homology"/>
<evidence type="ECO:0000256" key="3">
    <source>
        <dbReference type="ARBA" id="ARBA00022692"/>
    </source>
</evidence>
<dbReference type="KEGG" id="tnr:Thena_1588"/>
<keyword evidence="3 10" id="KW-0812">Transmembrane</keyword>
<feature type="transmembrane region" description="Helical" evidence="10">
    <location>
        <begin position="276"/>
        <end position="296"/>
    </location>
</feature>
<keyword evidence="7 10" id="KW-0472">Membrane</keyword>
<dbReference type="GO" id="GO:0048038">
    <property type="term" value="F:quinone binding"/>
    <property type="evidence" value="ECO:0007669"/>
    <property type="project" value="UniProtKB-KW"/>
</dbReference>
<dbReference type="eggNOG" id="COG4243">
    <property type="taxonomic scope" value="Bacteria"/>
</dbReference>
<feature type="transmembrane region" description="Helical" evidence="10">
    <location>
        <begin position="241"/>
        <end position="264"/>
    </location>
</feature>
<protein>
    <submittedName>
        <fullName evidence="12">Vitamin K epoxide reductase</fullName>
    </submittedName>
</protein>
<reference evidence="12 13" key="1">
    <citation type="submission" date="2011-04" db="EMBL/GenBank/DDBJ databases">
        <title>The complete genome of Thermodesulfobium narugense DSM 14796.</title>
        <authorList>
            <consortium name="US DOE Joint Genome Institute (JGI-PGF)"/>
            <person name="Lucas S."/>
            <person name="Han J."/>
            <person name="Lapidus A."/>
            <person name="Bruce D."/>
            <person name="Goodwin L."/>
            <person name="Pitluck S."/>
            <person name="Peters L."/>
            <person name="Kyrpides N."/>
            <person name="Mavromatis K."/>
            <person name="Pagani I."/>
            <person name="Ivanova N."/>
            <person name="Ovchinnikova G."/>
            <person name="Zhang X."/>
            <person name="Saunders L."/>
            <person name="Detter J.C."/>
            <person name="Tapia R."/>
            <person name="Han C."/>
            <person name="Land M."/>
            <person name="Hauser L."/>
            <person name="Markowitz V."/>
            <person name="Cheng J.-F."/>
            <person name="Hugenholtz P."/>
            <person name="Woyke T."/>
            <person name="Wu D."/>
            <person name="Spring S."/>
            <person name="Schroeder M."/>
            <person name="Brambilla E."/>
            <person name="Klenk H.-P."/>
            <person name="Eisen J.A."/>
        </authorList>
    </citation>
    <scope>NUCLEOTIDE SEQUENCE [LARGE SCALE GENOMIC DNA]</scope>
    <source>
        <strain evidence="12 13">DSM 14796</strain>
    </source>
</reference>
<dbReference type="SUPFAM" id="SSF52833">
    <property type="entry name" value="Thioredoxin-like"/>
    <property type="match status" value="1"/>
</dbReference>
<evidence type="ECO:0000256" key="5">
    <source>
        <dbReference type="ARBA" id="ARBA00022989"/>
    </source>
</evidence>
<evidence type="ECO:0000256" key="7">
    <source>
        <dbReference type="ARBA" id="ARBA00023136"/>
    </source>
</evidence>
<feature type="transmembrane region" description="Helical" evidence="10">
    <location>
        <begin position="302"/>
        <end position="325"/>
    </location>
</feature>
<dbReference type="OrthoDB" id="7629852at2"/>
<dbReference type="CDD" id="cd12916">
    <property type="entry name" value="VKOR_1"/>
    <property type="match status" value="1"/>
</dbReference>
<evidence type="ECO:0000313" key="12">
    <source>
        <dbReference type="EMBL" id="AEE15198.1"/>
    </source>
</evidence>
<evidence type="ECO:0000256" key="2">
    <source>
        <dbReference type="ARBA" id="ARBA00006214"/>
    </source>
</evidence>
<evidence type="ECO:0000256" key="6">
    <source>
        <dbReference type="ARBA" id="ARBA00023002"/>
    </source>
</evidence>
<comment type="subcellular location">
    <subcellularLocation>
        <location evidence="1">Membrane</location>
        <topology evidence="1">Multi-pass membrane protein</topology>
    </subcellularLocation>
</comment>
<dbReference type="Gene3D" id="1.20.1440.130">
    <property type="entry name" value="VKOR domain"/>
    <property type="match status" value="1"/>
</dbReference>
<dbReference type="InterPro" id="IPR038354">
    <property type="entry name" value="VKOR_sf"/>
</dbReference>
<keyword evidence="6" id="KW-0560">Oxidoreductase</keyword>
<comment type="similarity">
    <text evidence="2">Belongs to the VKOR family.</text>
</comment>
<dbReference type="GO" id="GO:0016020">
    <property type="term" value="C:membrane"/>
    <property type="evidence" value="ECO:0007669"/>
    <property type="project" value="UniProtKB-SubCell"/>
</dbReference>
<dbReference type="GO" id="GO:0016491">
    <property type="term" value="F:oxidoreductase activity"/>
    <property type="evidence" value="ECO:0007669"/>
    <property type="project" value="UniProtKB-KW"/>
</dbReference>
<keyword evidence="5 10" id="KW-1133">Transmembrane helix</keyword>
<gene>
    <name evidence="12" type="ORF">Thena_1588</name>
</gene>
<dbReference type="Proteomes" id="UP000011765">
    <property type="component" value="Chromosome"/>
</dbReference>
<evidence type="ECO:0000256" key="10">
    <source>
        <dbReference type="SAM" id="Phobius"/>
    </source>
</evidence>
<evidence type="ECO:0000256" key="9">
    <source>
        <dbReference type="ARBA" id="ARBA00023284"/>
    </source>
</evidence>
<dbReference type="Pfam" id="PF07884">
    <property type="entry name" value="VKOR"/>
    <property type="match status" value="1"/>
</dbReference>
<keyword evidence="9" id="KW-0676">Redox-active center</keyword>
<dbReference type="InterPro" id="IPR036249">
    <property type="entry name" value="Thioredoxin-like_sf"/>
</dbReference>
<dbReference type="SMART" id="SM00756">
    <property type="entry name" value="VKc"/>
    <property type="match status" value="1"/>
</dbReference>
<dbReference type="InterPro" id="IPR017937">
    <property type="entry name" value="Thioredoxin_CS"/>
</dbReference>
<dbReference type="PROSITE" id="PS00194">
    <property type="entry name" value="THIOREDOXIN_1"/>
    <property type="match status" value="1"/>
</dbReference>
<dbReference type="HOGENOM" id="CLU_826197_0_0_9"/>
<accession>M1E8J1</accession>
<sequence length="336" mass="38140">MGGNTISLRILFLIILFSLCLKTGCAYASGKVNVVLFWSPTCPHCHDVIENVLPPIQEKFKNRLLITYIMLYKESQAEPFYELAAEYGVKRSDVGIPFMIVGKKVLIGTDEIKKNLPDLIQDGINHGGIPFPERVLHSEFAKDIDIKTIKSENFVGESFAIFTVISLLIFASYSLLSLKFTTLTKYLSFIRVFRNYLIFLLIFVGFLISIYLLHLETTSSSGVCIIFSGCNIVQKSSFSRIFGIIPVALLEIFVFFVLFALWIYSCKLKRDKIFFFNSRMILFWINFVAVVVAISLTVLEIFVIKSACIYCLISSIILGLLLILFNPNFDRINTTN</sequence>
<keyword evidence="4" id="KW-0874">Quinone</keyword>
<dbReference type="EMBL" id="CP002690">
    <property type="protein sequence ID" value="AEE15198.1"/>
    <property type="molecule type" value="Genomic_DNA"/>
</dbReference>
<dbReference type="Gene3D" id="3.40.30.10">
    <property type="entry name" value="Glutaredoxin"/>
    <property type="match status" value="1"/>
</dbReference>
<dbReference type="eggNOG" id="COG0526">
    <property type="taxonomic scope" value="Bacteria"/>
</dbReference>
<feature type="transmembrane region" description="Helical" evidence="10">
    <location>
        <begin position="196"/>
        <end position="213"/>
    </location>
</feature>
<dbReference type="AlphaFoldDB" id="M1E8J1"/>
<evidence type="ECO:0000256" key="1">
    <source>
        <dbReference type="ARBA" id="ARBA00004141"/>
    </source>
</evidence>
<evidence type="ECO:0000259" key="11">
    <source>
        <dbReference type="SMART" id="SM00756"/>
    </source>
</evidence>
<evidence type="ECO:0000313" key="13">
    <source>
        <dbReference type="Proteomes" id="UP000011765"/>
    </source>
</evidence>
<dbReference type="InterPro" id="IPR044698">
    <property type="entry name" value="VKOR/LTO1"/>
</dbReference>
<keyword evidence="13" id="KW-1185">Reference proteome</keyword>
<feature type="domain" description="Vitamin K epoxide reductase" evidence="11">
    <location>
        <begin position="191"/>
        <end position="326"/>
    </location>
</feature>
<keyword evidence="8" id="KW-1015">Disulfide bond</keyword>
<evidence type="ECO:0000256" key="4">
    <source>
        <dbReference type="ARBA" id="ARBA00022719"/>
    </source>
</evidence>
<name>M1E8J1_9BACT</name>
<evidence type="ECO:0000256" key="8">
    <source>
        <dbReference type="ARBA" id="ARBA00023157"/>
    </source>
</evidence>
<organism evidence="12 13">
    <name type="scientific">Thermodesulfobium narugense DSM 14796</name>
    <dbReference type="NCBI Taxonomy" id="747365"/>
    <lineage>
        <taxon>Bacteria</taxon>
        <taxon>Pseudomonadati</taxon>
        <taxon>Thermodesulfobiota</taxon>
        <taxon>Thermodesulfobiia</taxon>
        <taxon>Thermodesulfobiales</taxon>
        <taxon>Thermodesulfobiaceae</taxon>
        <taxon>Thermodesulfobium</taxon>
    </lineage>
</organism>